<evidence type="ECO:0000259" key="10">
    <source>
        <dbReference type="PROSITE" id="PS51194"/>
    </source>
</evidence>
<organism evidence="12 13">
    <name type="scientific">Belliella marina</name>
    <dbReference type="NCBI Taxonomy" id="1644146"/>
    <lineage>
        <taxon>Bacteria</taxon>
        <taxon>Pseudomonadati</taxon>
        <taxon>Bacteroidota</taxon>
        <taxon>Cytophagia</taxon>
        <taxon>Cytophagales</taxon>
        <taxon>Cyclobacteriaceae</taxon>
        <taxon>Belliella</taxon>
    </lineage>
</organism>
<feature type="compositionally biased region" description="Basic and acidic residues" evidence="8">
    <location>
        <begin position="460"/>
        <end position="478"/>
    </location>
</feature>
<dbReference type="InterPro" id="IPR000629">
    <property type="entry name" value="RNA-helicase_DEAD-box_CS"/>
</dbReference>
<evidence type="ECO:0000256" key="2">
    <source>
        <dbReference type="ARBA" id="ARBA00022801"/>
    </source>
</evidence>
<dbReference type="PANTHER" id="PTHR47959:SF13">
    <property type="entry name" value="ATP-DEPENDENT RNA HELICASE RHLE"/>
    <property type="match status" value="1"/>
</dbReference>
<evidence type="ECO:0000256" key="7">
    <source>
        <dbReference type="RuleBase" id="RU000492"/>
    </source>
</evidence>
<dbReference type="EMBL" id="JBHUHR010000006">
    <property type="protein sequence ID" value="MFD2033741.1"/>
    <property type="molecule type" value="Genomic_DNA"/>
</dbReference>
<evidence type="ECO:0000256" key="8">
    <source>
        <dbReference type="SAM" id="MobiDB-lite"/>
    </source>
</evidence>
<name>A0ABW4VI15_9BACT</name>
<feature type="domain" description="Helicase ATP-binding" evidence="9">
    <location>
        <begin position="32"/>
        <end position="206"/>
    </location>
</feature>
<dbReference type="CDD" id="cd18787">
    <property type="entry name" value="SF2_C_DEAD"/>
    <property type="match status" value="1"/>
</dbReference>
<feature type="short sequence motif" description="Q motif" evidence="6">
    <location>
        <begin position="1"/>
        <end position="29"/>
    </location>
</feature>
<evidence type="ECO:0000313" key="12">
    <source>
        <dbReference type="EMBL" id="MFD2033741.1"/>
    </source>
</evidence>
<reference evidence="13" key="1">
    <citation type="journal article" date="2019" name="Int. J. Syst. Evol. Microbiol.">
        <title>The Global Catalogue of Microorganisms (GCM) 10K type strain sequencing project: providing services to taxonomists for standard genome sequencing and annotation.</title>
        <authorList>
            <consortium name="The Broad Institute Genomics Platform"/>
            <consortium name="The Broad Institute Genome Sequencing Center for Infectious Disease"/>
            <person name="Wu L."/>
            <person name="Ma J."/>
        </authorList>
    </citation>
    <scope>NUCLEOTIDE SEQUENCE [LARGE SCALE GENOMIC DNA]</scope>
    <source>
        <strain evidence="13">CGMCC 1.15180</strain>
    </source>
</reference>
<dbReference type="GO" id="GO:0004386">
    <property type="term" value="F:helicase activity"/>
    <property type="evidence" value="ECO:0007669"/>
    <property type="project" value="UniProtKB-KW"/>
</dbReference>
<evidence type="ECO:0000259" key="9">
    <source>
        <dbReference type="PROSITE" id="PS51192"/>
    </source>
</evidence>
<dbReference type="InterPro" id="IPR027417">
    <property type="entry name" value="P-loop_NTPase"/>
</dbReference>
<dbReference type="InterPro" id="IPR050079">
    <property type="entry name" value="DEAD_box_RNA_helicase"/>
</dbReference>
<dbReference type="PROSITE" id="PS51192">
    <property type="entry name" value="HELICASE_ATP_BIND_1"/>
    <property type="match status" value="1"/>
</dbReference>
<evidence type="ECO:0000256" key="6">
    <source>
        <dbReference type="PROSITE-ProRule" id="PRU00552"/>
    </source>
</evidence>
<dbReference type="SMART" id="SM00490">
    <property type="entry name" value="HELICc"/>
    <property type="match status" value="1"/>
</dbReference>
<dbReference type="InterPro" id="IPR014014">
    <property type="entry name" value="RNA_helicase_DEAD_Q_motif"/>
</dbReference>
<dbReference type="Proteomes" id="UP001597361">
    <property type="component" value="Unassembled WGS sequence"/>
</dbReference>
<dbReference type="InterPro" id="IPR011545">
    <property type="entry name" value="DEAD/DEAH_box_helicase_dom"/>
</dbReference>
<dbReference type="Pfam" id="PF00270">
    <property type="entry name" value="DEAD"/>
    <property type="match status" value="1"/>
</dbReference>
<dbReference type="RefSeq" id="WP_376883426.1">
    <property type="nucleotide sequence ID" value="NZ_JBHUHR010000006.1"/>
</dbReference>
<feature type="region of interest" description="Disordered" evidence="8">
    <location>
        <begin position="370"/>
        <end position="478"/>
    </location>
</feature>
<feature type="compositionally biased region" description="Low complexity" evidence="8">
    <location>
        <begin position="375"/>
        <end position="384"/>
    </location>
</feature>
<evidence type="ECO:0000259" key="11">
    <source>
        <dbReference type="PROSITE" id="PS51195"/>
    </source>
</evidence>
<keyword evidence="13" id="KW-1185">Reference proteome</keyword>
<dbReference type="PROSITE" id="PS51195">
    <property type="entry name" value="Q_MOTIF"/>
    <property type="match status" value="1"/>
</dbReference>
<sequence length="478" mass="53199">MNFNSFNFEASLQEGLDAMGFEKPTPVQEMAIPIILEGKDIIACAQTGTGKTAAFILPVLNKIAKSGESKLNTLVLAPTRELAIQIDQQIQGFAYFLGISSISIYGGGDGLVWEQQKRALEQGAEIVVATPGRLIALLAGGKIDLASLQHLILDEADRMLDMGFSEDLLTIVNYLPKNRQTILFSATMPPKIRQFSKKLLNNPEEVSLSLGKTAEGVTQSAYLAYDSQKEDLVKHILRQKEYEAVIIFASTKDKVKSLFKVLKKEFEVEAFHSDLEQVEREQIMSRFKNRALRILVGTDIISRGIDVVGIELVINFDTPNDPEDYVHRVGRTARADSKGEAITFVNDKDKFKFNRIESLIGMEIEKIPLPEGFESGPSYSGSKGSDSKPKKNFGNESNRNSGSGKKFSNKPKTNDSANRPRRQRENSEISKEVQKETPRPASENKSIKPRVNPVIEQSPEFDKKPKESKFGSRKNVID</sequence>
<feature type="compositionally biased region" description="Polar residues" evidence="8">
    <location>
        <begin position="394"/>
        <end position="403"/>
    </location>
</feature>
<dbReference type="PROSITE" id="PS00039">
    <property type="entry name" value="DEAD_ATP_HELICASE"/>
    <property type="match status" value="1"/>
</dbReference>
<evidence type="ECO:0000256" key="5">
    <source>
        <dbReference type="ARBA" id="ARBA00038437"/>
    </source>
</evidence>
<accession>A0ABW4VI15</accession>
<evidence type="ECO:0000256" key="4">
    <source>
        <dbReference type="ARBA" id="ARBA00022840"/>
    </source>
</evidence>
<dbReference type="Gene3D" id="3.40.50.300">
    <property type="entry name" value="P-loop containing nucleotide triphosphate hydrolases"/>
    <property type="match status" value="2"/>
</dbReference>
<dbReference type="CDD" id="cd00268">
    <property type="entry name" value="DEADc"/>
    <property type="match status" value="1"/>
</dbReference>
<evidence type="ECO:0000256" key="3">
    <source>
        <dbReference type="ARBA" id="ARBA00022806"/>
    </source>
</evidence>
<comment type="caution">
    <text evidence="12">The sequence shown here is derived from an EMBL/GenBank/DDBJ whole genome shotgun (WGS) entry which is preliminary data.</text>
</comment>
<proteinExistence type="inferred from homology"/>
<comment type="similarity">
    <text evidence="5 7">Belongs to the DEAD box helicase family.</text>
</comment>
<dbReference type="SUPFAM" id="SSF52540">
    <property type="entry name" value="P-loop containing nucleoside triphosphate hydrolases"/>
    <property type="match status" value="2"/>
</dbReference>
<dbReference type="InterPro" id="IPR044742">
    <property type="entry name" value="DEAD/DEAH_RhlB"/>
</dbReference>
<evidence type="ECO:0000256" key="1">
    <source>
        <dbReference type="ARBA" id="ARBA00022741"/>
    </source>
</evidence>
<keyword evidence="3 7" id="KW-0347">Helicase</keyword>
<feature type="domain" description="DEAD-box RNA helicase Q" evidence="11">
    <location>
        <begin position="1"/>
        <end position="29"/>
    </location>
</feature>
<gene>
    <name evidence="12" type="ORF">ACFSKL_03010</name>
</gene>
<evidence type="ECO:0000313" key="13">
    <source>
        <dbReference type="Proteomes" id="UP001597361"/>
    </source>
</evidence>
<protein>
    <submittedName>
        <fullName evidence="12">DEAD/DEAH box helicase</fullName>
        <ecNumber evidence="12">3.6.4.-</ecNumber>
    </submittedName>
</protein>
<dbReference type="SMART" id="SM00487">
    <property type="entry name" value="DEXDc"/>
    <property type="match status" value="1"/>
</dbReference>
<dbReference type="InterPro" id="IPR014001">
    <property type="entry name" value="Helicase_ATP-bd"/>
</dbReference>
<dbReference type="InterPro" id="IPR001650">
    <property type="entry name" value="Helicase_C-like"/>
</dbReference>
<dbReference type="PROSITE" id="PS51194">
    <property type="entry name" value="HELICASE_CTER"/>
    <property type="match status" value="1"/>
</dbReference>
<dbReference type="EC" id="3.6.4.-" evidence="12"/>
<feature type="domain" description="Helicase C-terminal" evidence="10">
    <location>
        <begin position="231"/>
        <end position="375"/>
    </location>
</feature>
<keyword evidence="2 7" id="KW-0378">Hydrolase</keyword>
<dbReference type="PANTHER" id="PTHR47959">
    <property type="entry name" value="ATP-DEPENDENT RNA HELICASE RHLE-RELATED"/>
    <property type="match status" value="1"/>
</dbReference>
<feature type="compositionally biased region" description="Basic and acidic residues" evidence="8">
    <location>
        <begin position="423"/>
        <end position="438"/>
    </location>
</feature>
<keyword evidence="4 7" id="KW-0067">ATP-binding</keyword>
<dbReference type="GO" id="GO:0016787">
    <property type="term" value="F:hydrolase activity"/>
    <property type="evidence" value="ECO:0007669"/>
    <property type="project" value="UniProtKB-KW"/>
</dbReference>
<keyword evidence="1 7" id="KW-0547">Nucleotide-binding</keyword>
<dbReference type="Pfam" id="PF00271">
    <property type="entry name" value="Helicase_C"/>
    <property type="match status" value="1"/>
</dbReference>